<evidence type="ECO:0000313" key="1">
    <source>
        <dbReference type="EMBL" id="MBB4570463.1"/>
    </source>
</evidence>
<dbReference type="Proteomes" id="UP000543836">
    <property type="component" value="Unassembled WGS sequence"/>
</dbReference>
<sequence length="57" mass="6554">MYKTFRENRPLEGPFPDSFYGFSEIPVFTEEMEPEASFKPSFEPVPLPLIASLSPRT</sequence>
<dbReference type="EMBL" id="JACIIG010000013">
    <property type="protein sequence ID" value="MBB4570463.1"/>
    <property type="molecule type" value="Genomic_DNA"/>
</dbReference>
<reference evidence="1 2" key="1">
    <citation type="submission" date="2020-08" db="EMBL/GenBank/DDBJ databases">
        <title>Genomic Encyclopedia of Type Strains, Phase IV (KMG-V): Genome sequencing to study the core and pangenomes of soil and plant-associated prokaryotes.</title>
        <authorList>
            <person name="Whitman W."/>
        </authorList>
    </citation>
    <scope>NUCLEOTIDE SEQUENCE [LARGE SCALE GENOMIC DNA]</scope>
    <source>
        <strain evidence="1 2">SEMIA 492</strain>
    </source>
</reference>
<evidence type="ECO:0000313" key="2">
    <source>
        <dbReference type="Proteomes" id="UP000543836"/>
    </source>
</evidence>
<name>A0A7W6ZYF5_9HYPH</name>
<organism evidence="1 2">
    <name type="scientific">Rhizobium leucaenae</name>
    <dbReference type="NCBI Taxonomy" id="29450"/>
    <lineage>
        <taxon>Bacteria</taxon>
        <taxon>Pseudomonadati</taxon>
        <taxon>Pseudomonadota</taxon>
        <taxon>Alphaproteobacteria</taxon>
        <taxon>Hyphomicrobiales</taxon>
        <taxon>Rhizobiaceae</taxon>
        <taxon>Rhizobium/Agrobacterium group</taxon>
        <taxon>Rhizobium</taxon>
    </lineage>
</organism>
<comment type="caution">
    <text evidence="1">The sequence shown here is derived from an EMBL/GenBank/DDBJ whole genome shotgun (WGS) entry which is preliminary data.</text>
</comment>
<protein>
    <submittedName>
        <fullName evidence="1">Uncharacterized protein</fullName>
    </submittedName>
</protein>
<proteinExistence type="predicted"/>
<accession>A0A7W6ZYF5</accession>
<keyword evidence="2" id="KW-1185">Reference proteome</keyword>
<dbReference type="AlphaFoldDB" id="A0A7W6ZYF5"/>
<gene>
    <name evidence="1" type="ORF">GGE60_004600</name>
</gene>